<evidence type="ECO:0000259" key="2">
    <source>
        <dbReference type="Pfam" id="PF18962"/>
    </source>
</evidence>
<dbReference type="Pfam" id="PF18962">
    <property type="entry name" value="Por_Secre_tail"/>
    <property type="match status" value="1"/>
</dbReference>
<feature type="domain" description="Secretion system C-terminal sorting" evidence="2">
    <location>
        <begin position="345"/>
        <end position="421"/>
    </location>
</feature>
<name>A0ABY4D7R2_9BACT</name>
<dbReference type="Gene3D" id="2.40.128.720">
    <property type="match status" value="3"/>
</dbReference>
<protein>
    <submittedName>
        <fullName evidence="3">T9SS type A sorting domain-containing protein</fullName>
    </submittedName>
</protein>
<feature type="region of interest" description="Disordered" evidence="1">
    <location>
        <begin position="1"/>
        <end position="20"/>
    </location>
</feature>
<evidence type="ECO:0000313" key="4">
    <source>
        <dbReference type="Proteomes" id="UP000831113"/>
    </source>
</evidence>
<reference evidence="3 4" key="1">
    <citation type="submission" date="2022-03" db="EMBL/GenBank/DDBJ databases">
        <title>Hymenobactersp. isolated from the air.</title>
        <authorList>
            <person name="Won M."/>
            <person name="Kwon S.-W."/>
        </authorList>
    </citation>
    <scope>NUCLEOTIDE SEQUENCE [LARGE SCALE GENOMIC DNA]</scope>
    <source>
        <strain evidence="3 4">KACC 21982</strain>
    </source>
</reference>
<dbReference type="Proteomes" id="UP000831113">
    <property type="component" value="Chromosome"/>
</dbReference>
<sequence length="423" mass="48027">MKLLLNGGQLQHDRHASTDKAHRGINADITVPGRAVEHNWNSNTNRWQDGRIVTYTYDARGNTSQIVSTDSVSSQPLSRELYAYNLRKQITEETYQTWAGSAYVNEERYQYTYDAQGNFTLQIGQIWSGTAWTTRSGYRFTNTYNTANVLTSRTAEQLNTSTGVWGPDRRIIYTVDANNQWAEVVYQEWENGAYVNDGRTRNITWYNWANLLPSYLEDQEWNGSTWVDDQRSTIVYQSNGSYVETQQKFTAPSTWVNDDRITETYDDFGNLILDQGESWNNNAWAISYSDRTLLSYTATNQVRRAVEQEYDTSLRLYVNSILTSYGNFVTLATRRATGLEATTSLYPNPASSAALLYVPGMRSQGAVPAEVLNTMGQVVRTFVLQPQQGSIRQELNLEGLAGGVYTIRLHPTEGTIAKRIVKQ</sequence>
<evidence type="ECO:0000313" key="3">
    <source>
        <dbReference type="EMBL" id="UOG76028.1"/>
    </source>
</evidence>
<evidence type="ECO:0000256" key="1">
    <source>
        <dbReference type="SAM" id="MobiDB-lite"/>
    </source>
</evidence>
<keyword evidence="4" id="KW-1185">Reference proteome</keyword>
<proteinExistence type="predicted"/>
<dbReference type="RefSeq" id="WP_243800579.1">
    <property type="nucleotide sequence ID" value="NZ_CP094669.1"/>
</dbReference>
<feature type="compositionally biased region" description="Basic and acidic residues" evidence="1">
    <location>
        <begin position="11"/>
        <end position="20"/>
    </location>
</feature>
<accession>A0ABY4D7R2</accession>
<dbReference type="NCBIfam" id="TIGR04183">
    <property type="entry name" value="Por_Secre_tail"/>
    <property type="match status" value="1"/>
</dbReference>
<dbReference type="EMBL" id="CP094669">
    <property type="protein sequence ID" value="UOG76028.1"/>
    <property type="molecule type" value="Genomic_DNA"/>
</dbReference>
<dbReference type="InterPro" id="IPR026444">
    <property type="entry name" value="Secre_tail"/>
</dbReference>
<gene>
    <name evidence="3" type="ORF">MTX78_05360</name>
</gene>
<organism evidence="3 4">
    <name type="scientific">Hymenobacter tibetensis</name>
    <dbReference type="NCBI Taxonomy" id="497967"/>
    <lineage>
        <taxon>Bacteria</taxon>
        <taxon>Pseudomonadati</taxon>
        <taxon>Bacteroidota</taxon>
        <taxon>Cytophagia</taxon>
        <taxon>Cytophagales</taxon>
        <taxon>Hymenobacteraceae</taxon>
        <taxon>Hymenobacter</taxon>
    </lineage>
</organism>